<reference evidence="2 3" key="1">
    <citation type="submission" date="2014-06" db="EMBL/GenBank/DDBJ databases">
        <title>Whole Genome Sequences of Three Symbiotic Endozoicomonas Bacteria.</title>
        <authorList>
            <person name="Neave M.J."/>
            <person name="Apprill A."/>
            <person name="Voolstra C.R."/>
        </authorList>
    </citation>
    <scope>NUCLEOTIDE SEQUENCE [LARGE SCALE GENOMIC DNA]</scope>
    <source>
        <strain evidence="2 3">DSM 25634</strain>
    </source>
</reference>
<dbReference type="RefSeq" id="WP_034841259.1">
    <property type="nucleotide sequence ID" value="NZ_JOKH01000007.1"/>
</dbReference>
<evidence type="ECO:0008006" key="4">
    <source>
        <dbReference type="Google" id="ProtNLM"/>
    </source>
</evidence>
<protein>
    <recommendedName>
        <fullName evidence="4">Type 4 fimbrial biogenesis protein PilX N-terminal domain-containing protein</fullName>
    </recommendedName>
</protein>
<accession>A0A081N997</accession>
<dbReference type="Proteomes" id="UP000028073">
    <property type="component" value="Unassembled WGS sequence"/>
</dbReference>
<organism evidence="2 3">
    <name type="scientific">Endozoicomonas numazuensis</name>
    <dbReference type="NCBI Taxonomy" id="1137799"/>
    <lineage>
        <taxon>Bacteria</taxon>
        <taxon>Pseudomonadati</taxon>
        <taxon>Pseudomonadota</taxon>
        <taxon>Gammaproteobacteria</taxon>
        <taxon>Oceanospirillales</taxon>
        <taxon>Endozoicomonadaceae</taxon>
        <taxon>Endozoicomonas</taxon>
    </lineage>
</organism>
<dbReference type="EMBL" id="JOKH01000007">
    <property type="protein sequence ID" value="KEQ15020.1"/>
    <property type="molecule type" value="Genomic_DNA"/>
</dbReference>
<dbReference type="OrthoDB" id="6195618at2"/>
<evidence type="ECO:0000313" key="3">
    <source>
        <dbReference type="Proteomes" id="UP000028073"/>
    </source>
</evidence>
<keyword evidence="1" id="KW-1133">Transmembrane helix</keyword>
<comment type="caution">
    <text evidence="2">The sequence shown here is derived from an EMBL/GenBank/DDBJ whole genome shotgun (WGS) entry which is preliminary data.</text>
</comment>
<proteinExistence type="predicted"/>
<keyword evidence="3" id="KW-1185">Reference proteome</keyword>
<keyword evidence="1" id="KW-0812">Transmembrane</keyword>
<gene>
    <name evidence="2" type="ORF">GZ78_24370</name>
</gene>
<evidence type="ECO:0000256" key="1">
    <source>
        <dbReference type="SAM" id="Phobius"/>
    </source>
</evidence>
<dbReference type="AlphaFoldDB" id="A0A081N997"/>
<sequence>MGHIHKARQQGAIMLMTMIIMLVMLFSGLFVMEMAIVEEMAVSNEQRRLQVYQVAYSELDGQYEYLVANSSVLLDATAADVPLTIIQNPSSCSDPTQVCQTATLRYIGEAPPPPGYSLGKFVGLMFEIDSVATLGTTGARSSQTLGFTYVTSL</sequence>
<dbReference type="STRING" id="1137799.GZ78_24370"/>
<name>A0A081N997_9GAMM</name>
<feature type="transmembrane region" description="Helical" evidence="1">
    <location>
        <begin position="12"/>
        <end position="37"/>
    </location>
</feature>
<evidence type="ECO:0000313" key="2">
    <source>
        <dbReference type="EMBL" id="KEQ15020.1"/>
    </source>
</evidence>
<keyword evidence="1" id="KW-0472">Membrane</keyword>